<dbReference type="eggNOG" id="KOG2759">
    <property type="taxonomic scope" value="Eukaryota"/>
</dbReference>
<organism evidence="7 8">
    <name type="scientific">Scheffersomyces stipitis (strain ATCC 58785 / CBS 6054 / NBRC 10063 / NRRL Y-11545)</name>
    <name type="common">Yeast</name>
    <name type="synonym">Pichia stipitis</name>
    <dbReference type="NCBI Taxonomy" id="322104"/>
    <lineage>
        <taxon>Eukaryota</taxon>
        <taxon>Fungi</taxon>
        <taxon>Dikarya</taxon>
        <taxon>Ascomycota</taxon>
        <taxon>Saccharomycotina</taxon>
        <taxon>Pichiomycetes</taxon>
        <taxon>Debaryomycetaceae</taxon>
        <taxon>Scheffersomyces</taxon>
    </lineage>
</organism>
<dbReference type="FunCoup" id="A3M036">
    <property type="interactions" value="442"/>
</dbReference>
<dbReference type="GO" id="GO:0000329">
    <property type="term" value="C:fungal-type vacuole membrane"/>
    <property type="evidence" value="ECO:0007669"/>
    <property type="project" value="TreeGrafter"/>
</dbReference>
<keyword evidence="3 5" id="KW-0375">Hydrogen ion transport</keyword>
<dbReference type="InParanoid" id="A3M036"/>
<sequence length="479" mass="53582">MATEFSPLVIDSGFLTDSKKIIRDRIIPWEGLSRSGVVSEDDASYIKILEKQSAENKRSTVLSQLDLCTKTILNLLSKLSVNEKDDVLKNILTLINDLLLELPGQEFLDSLLSLSEVDASLPYTPFLKHLDNNDGLIKSLALYNVIILLSKASKNHTTAVKIDKEVLIKIFDLLSSPQFIGSSEANFQLIGIQLLQELLIVKQFKKIYQESNLVSNFKAINSLISSSAKYPNATGLQLSYNILLTTWILTFSAPINKSLVSNFPELVSNLLAIAKESIMVKIVRVSVGILKNLVSVTTSSSEQFKTIKILLFHEGLPTINLLKGRKFASNESDEELANDLVYLTDVLNEIVAEKLTSFDEYLTELENPNLLSFSSPTHKSTQFWLENSNKFKDSSFKLVKRILEILTSSGSNTTIKVILLNDLQFLIKNLGQDLVNFISTERDGAYKLLIMSYLDNNLGDNDLKYEALKTIQLLVGRSF</sequence>
<dbReference type="KEGG" id="pic:PICST_66160"/>
<dbReference type="InterPro" id="IPR016024">
    <property type="entry name" value="ARM-type_fold"/>
</dbReference>
<dbReference type="InterPro" id="IPR038497">
    <property type="entry name" value="ATPase_V1-cplx_hsu_C_sf"/>
</dbReference>
<dbReference type="Gene3D" id="1.25.10.10">
    <property type="entry name" value="Leucine-rich Repeat Variant"/>
    <property type="match status" value="1"/>
</dbReference>
<dbReference type="Pfam" id="PF03224">
    <property type="entry name" value="V-ATPase_H_N"/>
    <property type="match status" value="1"/>
</dbReference>
<comment type="subunit">
    <text evidence="5">V-ATPase is a heteromultimeric enzyme made up of two complexes: the ATP-hydrolytic V1 complex and the proton translocation V0 complex.</text>
</comment>
<dbReference type="Gene3D" id="1.25.40.150">
    <property type="entry name" value="V-type ATPase, subunit H, C-terminal domain"/>
    <property type="match status" value="1"/>
</dbReference>
<evidence type="ECO:0000256" key="3">
    <source>
        <dbReference type="ARBA" id="ARBA00022781"/>
    </source>
</evidence>
<evidence type="ECO:0000256" key="4">
    <source>
        <dbReference type="ARBA" id="ARBA00023065"/>
    </source>
</evidence>
<dbReference type="Proteomes" id="UP000002258">
    <property type="component" value="Chromosome 8"/>
</dbReference>
<dbReference type="InterPro" id="IPR011989">
    <property type="entry name" value="ARM-like"/>
</dbReference>
<dbReference type="PANTHER" id="PTHR10698:SF0">
    <property type="entry name" value="V-TYPE PROTON ATPASE SUBUNIT H"/>
    <property type="match status" value="1"/>
</dbReference>
<evidence type="ECO:0000313" key="7">
    <source>
        <dbReference type="EMBL" id="ABN68645.2"/>
    </source>
</evidence>
<dbReference type="GO" id="GO:0046961">
    <property type="term" value="F:proton-transporting ATPase activity, rotational mechanism"/>
    <property type="evidence" value="ECO:0007669"/>
    <property type="project" value="UniProtKB-UniRule"/>
</dbReference>
<keyword evidence="4 5" id="KW-0406">Ion transport</keyword>
<name>A3M036_PICST</name>
<dbReference type="RefSeq" id="XP_001386674.2">
    <property type="nucleotide sequence ID" value="XM_001386637.1"/>
</dbReference>
<dbReference type="InterPro" id="IPR004908">
    <property type="entry name" value="ATPase_V1-cplx_hsu"/>
</dbReference>
<keyword evidence="2 5" id="KW-0813">Transport</keyword>
<dbReference type="EMBL" id="CP000502">
    <property type="protein sequence ID" value="ABN68645.2"/>
    <property type="molecule type" value="Genomic_DNA"/>
</dbReference>
<keyword evidence="8" id="KW-1185">Reference proteome</keyword>
<dbReference type="STRING" id="322104.A3M036"/>
<comment type="similarity">
    <text evidence="1 5">Belongs to the V-ATPase H subunit family.</text>
</comment>
<accession>A3M036</accession>
<dbReference type="OrthoDB" id="10263554at2759"/>
<protein>
    <recommendedName>
        <fullName evidence="5">V-type proton ATPase subunit H</fullName>
    </recommendedName>
</protein>
<dbReference type="PIRSF" id="PIRSF032184">
    <property type="entry name" value="ATPase_V1_H"/>
    <property type="match status" value="1"/>
</dbReference>
<dbReference type="SUPFAM" id="SSF48371">
    <property type="entry name" value="ARM repeat"/>
    <property type="match status" value="1"/>
</dbReference>
<dbReference type="InterPro" id="IPR011987">
    <property type="entry name" value="ATPase_V1-cplx_hsu_C"/>
</dbReference>
<proteinExistence type="inferred from homology"/>
<dbReference type="PANTHER" id="PTHR10698">
    <property type="entry name" value="V-TYPE PROTON ATPASE SUBUNIT H"/>
    <property type="match status" value="1"/>
</dbReference>
<dbReference type="HOGENOM" id="CLU_025709_4_0_1"/>
<keyword evidence="7" id="KW-0378">Hydrolase</keyword>
<comment type="function">
    <text evidence="5">Subunit of the V1 complex of vacuolar(H+)-ATPase (V-ATPase), a multisubunit enzyme composed of a peripheral complex (V1) that hydrolyzes ATP and a membrane integral complex (V0) that translocates protons. V-ATPase is responsible for acidifying and maintaining the pH of intracellular compartments.</text>
</comment>
<evidence type="ECO:0000256" key="5">
    <source>
        <dbReference type="PIRNR" id="PIRNR032184"/>
    </source>
</evidence>
<evidence type="ECO:0000313" key="8">
    <source>
        <dbReference type="Proteomes" id="UP000002258"/>
    </source>
</evidence>
<gene>
    <name evidence="7" type="primary">VMA13</name>
    <name evidence="7" type="ORF">PICST_66160</name>
</gene>
<reference evidence="7 8" key="1">
    <citation type="journal article" date="2007" name="Nat. Biotechnol.">
        <title>Genome sequence of the lignocellulose-bioconverting and xylose-fermenting yeast Pichia stipitis.</title>
        <authorList>
            <person name="Jeffries T.W."/>
            <person name="Grigoriev I.V."/>
            <person name="Grimwood J."/>
            <person name="Laplaza J.M."/>
            <person name="Aerts A."/>
            <person name="Salamov A."/>
            <person name="Schmutz J."/>
            <person name="Lindquist E."/>
            <person name="Dehal P."/>
            <person name="Shapiro H."/>
            <person name="Jin Y.S."/>
            <person name="Passoth V."/>
            <person name="Richardson P.M."/>
        </authorList>
    </citation>
    <scope>NUCLEOTIDE SEQUENCE [LARGE SCALE GENOMIC DNA]</scope>
    <source>
        <strain evidence="8">ATCC 58785 / CBS 6054 / NBRC 10063 / NRRL Y-11545</strain>
    </source>
</reference>
<evidence type="ECO:0000256" key="2">
    <source>
        <dbReference type="ARBA" id="ARBA00022448"/>
    </source>
</evidence>
<dbReference type="OMA" id="HSGHLRW"/>
<evidence type="ECO:0000256" key="1">
    <source>
        <dbReference type="ARBA" id="ARBA00008613"/>
    </source>
</evidence>
<dbReference type="GO" id="GO:0016787">
    <property type="term" value="F:hydrolase activity"/>
    <property type="evidence" value="ECO:0007669"/>
    <property type="project" value="UniProtKB-KW"/>
</dbReference>
<feature type="domain" description="ATPase V1 complex subunit H C-terminal" evidence="6">
    <location>
        <begin position="354"/>
        <end position="479"/>
    </location>
</feature>
<dbReference type="AlphaFoldDB" id="A3M036"/>
<evidence type="ECO:0000259" key="6">
    <source>
        <dbReference type="Pfam" id="PF11698"/>
    </source>
</evidence>
<dbReference type="GeneID" id="4840995"/>
<dbReference type="Pfam" id="PF11698">
    <property type="entry name" value="V-ATPase_H_C"/>
    <property type="match status" value="1"/>
</dbReference>
<dbReference type="GO" id="GO:0000221">
    <property type="term" value="C:vacuolar proton-transporting V-type ATPase, V1 domain"/>
    <property type="evidence" value="ECO:0007669"/>
    <property type="project" value="UniProtKB-UniRule"/>
</dbReference>